<evidence type="ECO:0000313" key="2">
    <source>
        <dbReference type="Proteomes" id="UP001433508"/>
    </source>
</evidence>
<accession>A0ACC3SPV5</accession>
<dbReference type="EMBL" id="MU971693">
    <property type="protein sequence ID" value="KAK9233693.1"/>
    <property type="molecule type" value="Genomic_DNA"/>
</dbReference>
<organism evidence="1 2">
    <name type="scientific">Lipomyces kononenkoae</name>
    <name type="common">Yeast</name>
    <dbReference type="NCBI Taxonomy" id="34357"/>
    <lineage>
        <taxon>Eukaryota</taxon>
        <taxon>Fungi</taxon>
        <taxon>Dikarya</taxon>
        <taxon>Ascomycota</taxon>
        <taxon>Saccharomycotina</taxon>
        <taxon>Lipomycetes</taxon>
        <taxon>Lipomycetales</taxon>
        <taxon>Lipomycetaceae</taxon>
        <taxon>Lipomyces</taxon>
    </lineage>
</organism>
<feature type="non-terminal residue" evidence="1">
    <location>
        <position position="237"/>
    </location>
</feature>
<protein>
    <submittedName>
        <fullName evidence="1">Uncharacterized protein</fullName>
    </submittedName>
</protein>
<proteinExistence type="predicted"/>
<sequence>MFDEVDDSLLFLGKRPPRSQRIDYHLLNDGSDDEAAPEDRIPKRSRSDDAHSTIEPITPDDSASQLSQSEDPLVSGFQDGEFTEDGPSDTSSLCVLEPSGKKPQNQALWAQFTASPLPGKMWWPKRGKGPMEDRQIQCNRCNWKTTDSSRATSTSNMIAHLSKHGIFPNDSQDDQEGITSAKQRPIDSFFQKKAGDNRARLLEQNLVRWVVTANMAFDAIESPEFQRIFQDLTISLP</sequence>
<gene>
    <name evidence="1" type="ORF">V1525DRAFT_351432</name>
</gene>
<name>A0ACC3SPV5_LIPKO</name>
<dbReference type="Proteomes" id="UP001433508">
    <property type="component" value="Unassembled WGS sequence"/>
</dbReference>
<keyword evidence="2" id="KW-1185">Reference proteome</keyword>
<reference evidence="2" key="1">
    <citation type="journal article" date="2024" name="Front. Bioeng. Biotechnol.">
        <title>Genome-scale model development and genomic sequencing of the oleaginous clade Lipomyces.</title>
        <authorList>
            <person name="Czajka J.J."/>
            <person name="Han Y."/>
            <person name="Kim J."/>
            <person name="Mondo S.J."/>
            <person name="Hofstad B.A."/>
            <person name="Robles A."/>
            <person name="Haridas S."/>
            <person name="Riley R."/>
            <person name="LaButti K."/>
            <person name="Pangilinan J."/>
            <person name="Andreopoulos W."/>
            <person name="Lipzen A."/>
            <person name="Yan J."/>
            <person name="Wang M."/>
            <person name="Ng V."/>
            <person name="Grigoriev I.V."/>
            <person name="Spatafora J.W."/>
            <person name="Magnuson J.K."/>
            <person name="Baker S.E."/>
            <person name="Pomraning K.R."/>
        </authorList>
    </citation>
    <scope>NUCLEOTIDE SEQUENCE [LARGE SCALE GENOMIC DNA]</scope>
    <source>
        <strain evidence="2">CBS 7786</strain>
    </source>
</reference>
<evidence type="ECO:0000313" key="1">
    <source>
        <dbReference type="EMBL" id="KAK9233693.1"/>
    </source>
</evidence>
<comment type="caution">
    <text evidence="1">The sequence shown here is derived from an EMBL/GenBank/DDBJ whole genome shotgun (WGS) entry which is preliminary data.</text>
</comment>